<dbReference type="Pfam" id="PF00248">
    <property type="entry name" value="Aldo_ket_red"/>
    <property type="match status" value="1"/>
</dbReference>
<dbReference type="Proteomes" id="UP001596405">
    <property type="component" value="Unassembled WGS sequence"/>
</dbReference>
<dbReference type="RefSeq" id="WP_066625835.1">
    <property type="nucleotide sequence ID" value="NZ_JBHSYQ010000001.1"/>
</dbReference>
<dbReference type="InterPro" id="IPR036812">
    <property type="entry name" value="NAD(P)_OxRdtase_dom_sf"/>
</dbReference>
<dbReference type="InterPro" id="IPR023210">
    <property type="entry name" value="NADP_OxRdtase_dom"/>
</dbReference>
<keyword evidence="3" id="KW-1185">Reference proteome</keyword>
<proteinExistence type="predicted"/>
<name>A0ABW2DHK5_9BACT</name>
<accession>A0ABW2DHK5</accession>
<organism evidence="2 3">
    <name type="scientific">Rufibacter roseus</name>
    <dbReference type="NCBI Taxonomy" id="1567108"/>
    <lineage>
        <taxon>Bacteria</taxon>
        <taxon>Pseudomonadati</taxon>
        <taxon>Bacteroidota</taxon>
        <taxon>Cytophagia</taxon>
        <taxon>Cytophagales</taxon>
        <taxon>Hymenobacteraceae</taxon>
        <taxon>Rufibacter</taxon>
    </lineage>
</organism>
<feature type="domain" description="NADP-dependent oxidoreductase" evidence="1">
    <location>
        <begin position="16"/>
        <end position="321"/>
    </location>
</feature>
<dbReference type="PANTHER" id="PTHR43364">
    <property type="entry name" value="NADH-SPECIFIC METHYLGLYOXAL REDUCTASE-RELATED"/>
    <property type="match status" value="1"/>
</dbReference>
<evidence type="ECO:0000259" key="1">
    <source>
        <dbReference type="Pfam" id="PF00248"/>
    </source>
</evidence>
<dbReference type="Gene3D" id="3.20.20.100">
    <property type="entry name" value="NADP-dependent oxidoreductase domain"/>
    <property type="match status" value="1"/>
</dbReference>
<dbReference type="PANTHER" id="PTHR43364:SF18">
    <property type="entry name" value="OXIDOREDUCTASE"/>
    <property type="match status" value="1"/>
</dbReference>
<dbReference type="SUPFAM" id="SSF51430">
    <property type="entry name" value="NAD(P)-linked oxidoreductase"/>
    <property type="match status" value="1"/>
</dbReference>
<dbReference type="CDD" id="cd19091">
    <property type="entry name" value="AKR_PsAKR"/>
    <property type="match status" value="1"/>
</dbReference>
<evidence type="ECO:0000313" key="3">
    <source>
        <dbReference type="Proteomes" id="UP001596405"/>
    </source>
</evidence>
<protein>
    <submittedName>
        <fullName evidence="2">Aldo/keto reductase</fullName>
    </submittedName>
</protein>
<reference evidence="3" key="1">
    <citation type="journal article" date="2019" name="Int. J. Syst. Evol. Microbiol.">
        <title>The Global Catalogue of Microorganisms (GCM) 10K type strain sequencing project: providing services to taxonomists for standard genome sequencing and annotation.</title>
        <authorList>
            <consortium name="The Broad Institute Genomics Platform"/>
            <consortium name="The Broad Institute Genome Sequencing Center for Infectious Disease"/>
            <person name="Wu L."/>
            <person name="Ma J."/>
        </authorList>
    </citation>
    <scope>NUCLEOTIDE SEQUENCE [LARGE SCALE GENOMIC DNA]</scope>
    <source>
        <strain evidence="3">CGMCC 4.7393</strain>
    </source>
</reference>
<dbReference type="EMBL" id="JBHSYQ010000001">
    <property type="protein sequence ID" value="MFC6996087.1"/>
    <property type="molecule type" value="Genomic_DNA"/>
</dbReference>
<dbReference type="InterPro" id="IPR050523">
    <property type="entry name" value="AKR_Detox_Biosynth"/>
</dbReference>
<comment type="caution">
    <text evidence="2">The sequence shown here is derived from an EMBL/GenBank/DDBJ whole genome shotgun (WGS) entry which is preliminary data.</text>
</comment>
<gene>
    <name evidence="2" type="ORF">ACFQHR_00560</name>
</gene>
<sequence>MEFRQLGASGLQVPVLSFGTATFGGGNEFFKAWGSTQVDEATRMVNLCLDAGVNFFDTADIYSQGMAEEILGKAMEGKRDKLIISTKGTFPFGEGPNNQGSSRFHLLKQVEGSLKRMGTDYIDIYHMHGFDGKTPVEETLRTLDDLIQSGKIRYIAASNFSGWHLMKSLSVSEKNSWNKYVAHQVYYSLANREYEWELMPLGLDQNVGAIVWSPLAAGRLGGKYRRNQPLPQDSRVAQGGSPVPEAVVNEEVFYNTIDALDEVAEETGKTIAQVALNWLLQRPTVSSVIIGARNEEQLKQNLGSVGWNLTLEQVKKLDAASEVPTIYPYWHQRQNLKLNPIPDFYKER</sequence>
<evidence type="ECO:0000313" key="2">
    <source>
        <dbReference type="EMBL" id="MFC6996087.1"/>
    </source>
</evidence>